<dbReference type="Pfam" id="PF00168">
    <property type="entry name" value="C2"/>
    <property type="match status" value="3"/>
</dbReference>
<dbReference type="GO" id="GO:0008289">
    <property type="term" value="F:lipid binding"/>
    <property type="evidence" value="ECO:0007669"/>
    <property type="project" value="UniProtKB-KW"/>
</dbReference>
<evidence type="ECO:0000256" key="5">
    <source>
        <dbReference type="ARBA" id="ARBA00023136"/>
    </source>
</evidence>
<dbReference type="InterPro" id="IPR035892">
    <property type="entry name" value="C2_domain_sf"/>
</dbReference>
<evidence type="ECO:0000313" key="8">
    <source>
        <dbReference type="EMBL" id="JAT63455.1"/>
    </source>
</evidence>
<evidence type="ECO:0000256" key="2">
    <source>
        <dbReference type="ARBA" id="ARBA00022448"/>
    </source>
</evidence>
<evidence type="ECO:0000256" key="3">
    <source>
        <dbReference type="ARBA" id="ARBA00023055"/>
    </source>
</evidence>
<gene>
    <name evidence="8" type="primary">Rasa4_1</name>
    <name evidence="8" type="ORF">g.58968</name>
</gene>
<dbReference type="InterPro" id="IPR031468">
    <property type="entry name" value="SMP_LBD"/>
</dbReference>
<dbReference type="GO" id="GO:0016020">
    <property type="term" value="C:membrane"/>
    <property type="evidence" value="ECO:0007669"/>
    <property type="project" value="UniProtKB-SubCell"/>
</dbReference>
<comment type="subcellular location">
    <subcellularLocation>
        <location evidence="1">Membrane</location>
    </subcellularLocation>
</comment>
<dbReference type="PROSITE" id="PS50004">
    <property type="entry name" value="C2"/>
    <property type="match status" value="3"/>
</dbReference>
<keyword evidence="2" id="KW-0813">Transport</keyword>
<evidence type="ECO:0000259" key="7">
    <source>
        <dbReference type="PROSITE" id="PS51847"/>
    </source>
</evidence>
<dbReference type="Gene3D" id="2.60.40.150">
    <property type="entry name" value="C2 domain"/>
    <property type="match status" value="3"/>
</dbReference>
<dbReference type="PANTHER" id="PTHR47264">
    <property type="entry name" value="OS01G0128800 PROTEIN"/>
    <property type="match status" value="1"/>
</dbReference>
<reference evidence="8" key="1">
    <citation type="submission" date="2015-07" db="EMBL/GenBank/DDBJ databases">
        <title>Transcriptome Assembly of Anthurium amnicola.</title>
        <authorList>
            <person name="Suzuki J."/>
        </authorList>
    </citation>
    <scope>NUCLEOTIDE SEQUENCE</scope>
</reference>
<evidence type="ECO:0000256" key="4">
    <source>
        <dbReference type="ARBA" id="ARBA00023121"/>
    </source>
</evidence>
<dbReference type="SUPFAM" id="SSF49562">
    <property type="entry name" value="C2 domain (Calcium/lipid-binding domain, CaLB)"/>
    <property type="match status" value="3"/>
</dbReference>
<dbReference type="AlphaFoldDB" id="A0A1D1Z976"/>
<dbReference type="EMBL" id="GDJX01004481">
    <property type="protein sequence ID" value="JAT63455.1"/>
    <property type="molecule type" value="Transcribed_RNA"/>
</dbReference>
<evidence type="ECO:0000256" key="1">
    <source>
        <dbReference type="ARBA" id="ARBA00004370"/>
    </source>
</evidence>
<accession>A0A1D1Z976</accession>
<organism evidence="8">
    <name type="scientific">Anthurium amnicola</name>
    <dbReference type="NCBI Taxonomy" id="1678845"/>
    <lineage>
        <taxon>Eukaryota</taxon>
        <taxon>Viridiplantae</taxon>
        <taxon>Streptophyta</taxon>
        <taxon>Embryophyta</taxon>
        <taxon>Tracheophyta</taxon>
        <taxon>Spermatophyta</taxon>
        <taxon>Magnoliopsida</taxon>
        <taxon>Liliopsida</taxon>
        <taxon>Araceae</taxon>
        <taxon>Pothoideae</taxon>
        <taxon>Potheae</taxon>
        <taxon>Anthurium</taxon>
    </lineage>
</organism>
<dbReference type="PANTHER" id="PTHR47264:SF3">
    <property type="entry name" value="SYNAPTOTAGMIN-5 ISOFORM X1"/>
    <property type="match status" value="1"/>
</dbReference>
<feature type="domain" description="C2" evidence="6">
    <location>
        <begin position="596"/>
        <end position="709"/>
    </location>
</feature>
<sequence length="823" mass="92571">MVRKTLRGFYTKEAVEFFGHVMRDKPLLPFLVPLVALAWAVERWVVPFSNWVPLAVAVWATIQYGRFQRQQLVEDLNQRWKQLILNTAPITPLEPCEWLNKLLIEVWPSFMDPMLSRKFSSIVERRLKYKKPSLLDKIELQEFSLGSCPPTLGSHGAHWFTSGDQRVLRMGFDWDTNDMSIMLFAKLASPLMGTARIVINSIRIKGNLLLMPILDGQAFLYSFESTPEVGVGVVFGSGGSQSLPATELPGVSTWLVKLFTDTLVKIMVEPRRGCFSLPPVNLRKKAVGCVLSVTVISASKLIGNVSRSNSSESRQNSIGNGQLTGNFVDKSLQTFIEVEIEELARRTNVRQGSSPRWDESFNMVLHGESGILKFHLYEWHENGVKFDYLSSCEIKLRYVEDDSTIFWAIGPGSSILAKQAECCGKEVQIVLPLEGNNGGELSVRLVLKEWQYSNGSNGLNNSASITYQPSISGASNIQLRTGRKLKITIMEGRNLLAKSGKCDPYVKMQYGKFIRKTRTVSHASIPVWHQSFEFDEVGHGEYLKVRCYNADMFGDDHIGSATVNLEGLIEGSFRDVWVPLEKVNTGELRLQIEVMKIDEIEGSRNSMKRTESGWIELVIIEARDLIAADLRGTSDPYVRVQYGNVKKRTKVVYKTLKPQWNQTLEFPDTGSPMILHVKDHNALLPTSNIGNCIVEYERLPPNQMADKWIPLQGVKSGEIHIQITRKVPELEKKSSLDSSVSAFSKANRISGQLREMLKKLEGSLGDGDLESLSLALTEVENIEDVQEEYMLQLETEKALLLNKISELCREINSSSPIKKISCT</sequence>
<proteinExistence type="predicted"/>
<keyword evidence="3" id="KW-0445">Lipid transport</keyword>
<dbReference type="CDD" id="cd00030">
    <property type="entry name" value="C2"/>
    <property type="match status" value="1"/>
</dbReference>
<dbReference type="InterPro" id="IPR000008">
    <property type="entry name" value="C2_dom"/>
</dbReference>
<dbReference type="CDD" id="cd21669">
    <property type="entry name" value="SMP_SF"/>
    <property type="match status" value="1"/>
</dbReference>
<name>A0A1D1Z976_9ARAE</name>
<evidence type="ECO:0000259" key="6">
    <source>
        <dbReference type="PROSITE" id="PS50004"/>
    </source>
</evidence>
<protein>
    <submittedName>
        <fullName evidence="8">Ras GTPase-activating protein 4</fullName>
    </submittedName>
</protein>
<feature type="domain" description="SMP-LTD" evidence="7">
    <location>
        <begin position="92"/>
        <end position="278"/>
    </location>
</feature>
<dbReference type="GO" id="GO:0006869">
    <property type="term" value="P:lipid transport"/>
    <property type="evidence" value="ECO:0007669"/>
    <property type="project" value="UniProtKB-KW"/>
</dbReference>
<feature type="domain" description="C2" evidence="6">
    <location>
        <begin position="465"/>
        <end position="578"/>
    </location>
</feature>
<feature type="domain" description="C2" evidence="6">
    <location>
        <begin position="271"/>
        <end position="409"/>
    </location>
</feature>
<dbReference type="SMART" id="SM00239">
    <property type="entry name" value="C2"/>
    <property type="match status" value="3"/>
</dbReference>
<dbReference type="PROSITE" id="PS51847">
    <property type="entry name" value="SMP"/>
    <property type="match status" value="1"/>
</dbReference>
<keyword evidence="4" id="KW-0446">Lipid-binding</keyword>
<keyword evidence="5" id="KW-0472">Membrane</keyword>